<evidence type="ECO:0000313" key="13">
    <source>
        <dbReference type="Proteomes" id="UP000230750"/>
    </source>
</evidence>
<comment type="similarity">
    <text evidence="2 9">Belongs to the G-protein coupled receptor 1 family.</text>
</comment>
<feature type="transmembrane region" description="Helical" evidence="10">
    <location>
        <begin position="197"/>
        <end position="215"/>
    </location>
</feature>
<keyword evidence="6 10" id="KW-0472">Membrane</keyword>
<accession>A0A2G8JAY4</accession>
<dbReference type="OrthoDB" id="5964776at2759"/>
<name>A0A2G8JAY4_STIJA</name>
<evidence type="ECO:0000256" key="6">
    <source>
        <dbReference type="ARBA" id="ARBA00023136"/>
    </source>
</evidence>
<evidence type="ECO:0000256" key="4">
    <source>
        <dbReference type="ARBA" id="ARBA00022989"/>
    </source>
</evidence>
<feature type="transmembrane region" description="Helical" evidence="10">
    <location>
        <begin position="109"/>
        <end position="127"/>
    </location>
</feature>
<dbReference type="STRING" id="307972.A0A2G8JAY4"/>
<evidence type="ECO:0000259" key="11">
    <source>
        <dbReference type="PROSITE" id="PS50262"/>
    </source>
</evidence>
<dbReference type="GO" id="GO:0005886">
    <property type="term" value="C:plasma membrane"/>
    <property type="evidence" value="ECO:0007669"/>
    <property type="project" value="TreeGrafter"/>
</dbReference>
<evidence type="ECO:0000256" key="3">
    <source>
        <dbReference type="ARBA" id="ARBA00022692"/>
    </source>
</evidence>
<dbReference type="GO" id="GO:0004983">
    <property type="term" value="F:neuropeptide Y receptor activity"/>
    <property type="evidence" value="ECO:0007669"/>
    <property type="project" value="InterPro"/>
</dbReference>
<keyword evidence="13" id="KW-1185">Reference proteome</keyword>
<sequence>MSSGLMMENSTNGSDVITHPDDPFTVSPVKEVIMVTYMALFPVSLTGNFLVIYYVIVKNKKLRTVTNFFLGNLAVADLLVAIFCIIPKMMNFVMPNWPLGSIACSLHNYIVTVTTKASIFTLTLISFERYFAILHPFRVRHLLTTNKLAIATASLWAISLWLSIPIYLFYGTVHYQGDEFCTVRHILPQKVRISHDLIMMFLCFFLPLLLMILFYSKIIGKLWCGLNVMNLQAGFVPTQPASRVRFQPRFSFQTEITYNESSHNAVSFETRKKVVPGDISMRGASNGDLDENNKCLRSSSTEKSNDIAMANLRHSVDVNNEDGGSIASGSPVANFERHRKSNMYERNQTRRKVVRMLIAVVVAFTICMTPMQLFVLWDTVKGFPLDTTLGQLFLPFAYAMYFLNSCLNPIIYAILSTNFRSKMRETLLCNMTHAQTSVYSPEHTRKRSISESPTSV</sequence>
<evidence type="ECO:0000256" key="2">
    <source>
        <dbReference type="ARBA" id="ARBA00010663"/>
    </source>
</evidence>
<dbReference type="PRINTS" id="PR01012">
    <property type="entry name" value="NRPEPTIDEYR"/>
</dbReference>
<dbReference type="PROSITE" id="PS00237">
    <property type="entry name" value="G_PROTEIN_RECEP_F1_1"/>
    <property type="match status" value="1"/>
</dbReference>
<keyword evidence="4 10" id="KW-1133">Transmembrane helix</keyword>
<protein>
    <submittedName>
        <fullName evidence="12">Putative galanin receptor type 1</fullName>
    </submittedName>
</protein>
<feature type="transmembrane region" description="Helical" evidence="10">
    <location>
        <begin position="148"/>
        <end position="170"/>
    </location>
</feature>
<dbReference type="PANTHER" id="PTHR24243">
    <property type="entry name" value="G-PROTEIN COUPLED RECEPTOR"/>
    <property type="match status" value="1"/>
</dbReference>
<comment type="subcellular location">
    <subcellularLocation>
        <location evidence="1">Membrane</location>
        <topology evidence="1">Multi-pass membrane protein</topology>
    </subcellularLocation>
</comment>
<feature type="domain" description="G-protein coupled receptors family 1 profile" evidence="11">
    <location>
        <begin position="47"/>
        <end position="412"/>
    </location>
</feature>
<dbReference type="Pfam" id="PF00001">
    <property type="entry name" value="7tm_1"/>
    <property type="match status" value="1"/>
</dbReference>
<dbReference type="SUPFAM" id="SSF81321">
    <property type="entry name" value="Family A G protein-coupled receptor-like"/>
    <property type="match status" value="1"/>
</dbReference>
<dbReference type="InterPro" id="IPR000611">
    <property type="entry name" value="NPY_rcpt"/>
</dbReference>
<evidence type="ECO:0000256" key="1">
    <source>
        <dbReference type="ARBA" id="ARBA00004141"/>
    </source>
</evidence>
<dbReference type="Gene3D" id="1.20.1070.10">
    <property type="entry name" value="Rhodopsin 7-helix transmembrane proteins"/>
    <property type="match status" value="1"/>
</dbReference>
<keyword evidence="7 9" id="KW-0675">Receptor</keyword>
<dbReference type="Proteomes" id="UP000230750">
    <property type="component" value="Unassembled WGS sequence"/>
</dbReference>
<evidence type="ECO:0000313" key="12">
    <source>
        <dbReference type="EMBL" id="PIK32900.1"/>
    </source>
</evidence>
<dbReference type="PROSITE" id="PS50262">
    <property type="entry name" value="G_PROTEIN_RECEP_F1_2"/>
    <property type="match status" value="1"/>
</dbReference>
<dbReference type="SMART" id="SM01381">
    <property type="entry name" value="7TM_GPCR_Srsx"/>
    <property type="match status" value="1"/>
</dbReference>
<dbReference type="EMBL" id="MRZV01003002">
    <property type="protein sequence ID" value="PIK32900.1"/>
    <property type="molecule type" value="Genomic_DNA"/>
</dbReference>
<dbReference type="PRINTS" id="PR00237">
    <property type="entry name" value="GPCRRHODOPSN"/>
</dbReference>
<keyword evidence="3 9" id="KW-0812">Transmembrane</keyword>
<keyword evidence="5 9" id="KW-0297">G-protein coupled receptor</keyword>
<proteinExistence type="inferred from homology"/>
<comment type="caution">
    <text evidence="12">The sequence shown here is derived from an EMBL/GenBank/DDBJ whole genome shotgun (WGS) entry which is preliminary data.</text>
</comment>
<evidence type="ECO:0000256" key="8">
    <source>
        <dbReference type="ARBA" id="ARBA00023224"/>
    </source>
</evidence>
<feature type="transmembrane region" description="Helical" evidence="10">
    <location>
        <begin position="353"/>
        <end position="376"/>
    </location>
</feature>
<evidence type="ECO:0000256" key="5">
    <source>
        <dbReference type="ARBA" id="ARBA00023040"/>
    </source>
</evidence>
<gene>
    <name evidence="12" type="ORF">BSL78_30288</name>
</gene>
<feature type="transmembrane region" description="Helical" evidence="10">
    <location>
        <begin position="32"/>
        <end position="56"/>
    </location>
</feature>
<feature type="transmembrane region" description="Helical" evidence="10">
    <location>
        <begin position="396"/>
        <end position="415"/>
    </location>
</feature>
<evidence type="ECO:0000256" key="7">
    <source>
        <dbReference type="ARBA" id="ARBA00023170"/>
    </source>
</evidence>
<evidence type="ECO:0000256" key="10">
    <source>
        <dbReference type="SAM" id="Phobius"/>
    </source>
</evidence>
<dbReference type="PANTHER" id="PTHR24243:SF224">
    <property type="entry name" value="G-PROTEIN COUPLED RECEPTOR 19-RELATED"/>
    <property type="match status" value="1"/>
</dbReference>
<keyword evidence="8 9" id="KW-0807">Transducer</keyword>
<evidence type="ECO:0000256" key="9">
    <source>
        <dbReference type="RuleBase" id="RU000688"/>
    </source>
</evidence>
<dbReference type="InterPro" id="IPR000276">
    <property type="entry name" value="GPCR_Rhodpsn"/>
</dbReference>
<reference evidence="12 13" key="1">
    <citation type="journal article" date="2017" name="PLoS Biol.">
        <title>The sea cucumber genome provides insights into morphological evolution and visceral regeneration.</title>
        <authorList>
            <person name="Zhang X."/>
            <person name="Sun L."/>
            <person name="Yuan J."/>
            <person name="Sun Y."/>
            <person name="Gao Y."/>
            <person name="Zhang L."/>
            <person name="Li S."/>
            <person name="Dai H."/>
            <person name="Hamel J.F."/>
            <person name="Liu C."/>
            <person name="Yu Y."/>
            <person name="Liu S."/>
            <person name="Lin W."/>
            <person name="Guo K."/>
            <person name="Jin S."/>
            <person name="Xu P."/>
            <person name="Storey K.B."/>
            <person name="Huan P."/>
            <person name="Zhang T."/>
            <person name="Zhou Y."/>
            <person name="Zhang J."/>
            <person name="Lin C."/>
            <person name="Li X."/>
            <person name="Xing L."/>
            <person name="Huo D."/>
            <person name="Sun M."/>
            <person name="Wang L."/>
            <person name="Mercier A."/>
            <person name="Li F."/>
            <person name="Yang H."/>
            <person name="Xiang J."/>
        </authorList>
    </citation>
    <scope>NUCLEOTIDE SEQUENCE [LARGE SCALE GENOMIC DNA]</scope>
    <source>
        <strain evidence="12">Shaxun</strain>
        <tissue evidence="12">Muscle</tissue>
    </source>
</reference>
<organism evidence="12 13">
    <name type="scientific">Stichopus japonicus</name>
    <name type="common">Sea cucumber</name>
    <dbReference type="NCBI Taxonomy" id="307972"/>
    <lineage>
        <taxon>Eukaryota</taxon>
        <taxon>Metazoa</taxon>
        <taxon>Echinodermata</taxon>
        <taxon>Eleutherozoa</taxon>
        <taxon>Echinozoa</taxon>
        <taxon>Holothuroidea</taxon>
        <taxon>Aspidochirotacea</taxon>
        <taxon>Aspidochirotida</taxon>
        <taxon>Stichopodidae</taxon>
        <taxon>Apostichopus</taxon>
    </lineage>
</organism>
<dbReference type="CDD" id="cd00637">
    <property type="entry name" value="7tm_classA_rhodopsin-like"/>
    <property type="match status" value="1"/>
</dbReference>
<feature type="transmembrane region" description="Helical" evidence="10">
    <location>
        <begin position="68"/>
        <end position="89"/>
    </location>
</feature>
<dbReference type="AlphaFoldDB" id="A0A2G8JAY4"/>
<dbReference type="InterPro" id="IPR017452">
    <property type="entry name" value="GPCR_Rhodpsn_7TM"/>
</dbReference>